<dbReference type="SMART" id="SM00382">
    <property type="entry name" value="AAA"/>
    <property type="match status" value="1"/>
</dbReference>
<dbReference type="PANTHER" id="PTHR32039:SF7">
    <property type="entry name" value="COMPETENCE PROTEIN COMM"/>
    <property type="match status" value="1"/>
</dbReference>
<dbReference type="RefSeq" id="WP_021359102.1">
    <property type="nucleotide sequence ID" value="NZ_AP031492.1"/>
</dbReference>
<dbReference type="Proteomes" id="UP000189137">
    <property type="component" value="Unassembled WGS sequence"/>
</dbReference>
<dbReference type="Proteomes" id="UP000878956">
    <property type="component" value="Unassembled WGS sequence"/>
</dbReference>
<accession>A0A069A7B5</accession>
<dbReference type="Pfam" id="PF01078">
    <property type="entry name" value="Mg_chelatase"/>
    <property type="match status" value="1"/>
</dbReference>
<dbReference type="Pfam" id="PF13335">
    <property type="entry name" value="Mg_chelatase_C"/>
    <property type="match status" value="1"/>
</dbReference>
<reference evidence="4" key="1">
    <citation type="submission" date="2014-07" db="EMBL/GenBank/DDBJ databases">
        <authorList>
            <person name="Monot Marc"/>
        </authorList>
    </citation>
    <scope>NUCLEOTIDE SEQUENCE</scope>
    <source>
        <strain evidence="3">7032994</strain>
    </source>
</reference>
<dbReference type="PANTHER" id="PTHR32039">
    <property type="entry name" value="MAGNESIUM-CHELATASE SUBUNIT CHLI"/>
    <property type="match status" value="1"/>
</dbReference>
<evidence type="ECO:0000259" key="2">
    <source>
        <dbReference type="SMART" id="SM00382"/>
    </source>
</evidence>
<dbReference type="Gene3D" id="3.30.230.10">
    <property type="match status" value="1"/>
</dbReference>
<dbReference type="Gene3D" id="3.40.50.300">
    <property type="entry name" value="P-loop containing nucleotide triphosphate hydrolases"/>
    <property type="match status" value="1"/>
</dbReference>
<dbReference type="SUPFAM" id="SSF54211">
    <property type="entry name" value="Ribosomal protein S5 domain 2-like"/>
    <property type="match status" value="1"/>
</dbReference>
<dbReference type="NCBIfam" id="TIGR00368">
    <property type="entry name" value="YifB family Mg chelatase-like AAA ATPase"/>
    <property type="match status" value="1"/>
</dbReference>
<dbReference type="Pfam" id="PF13541">
    <property type="entry name" value="ChlI"/>
    <property type="match status" value="1"/>
</dbReference>
<comment type="similarity">
    <text evidence="1">Belongs to the Mg-chelatase subunits D/I family. ComM subfamily.</text>
</comment>
<reference evidence="6 7" key="2">
    <citation type="submission" date="2017-02" db="EMBL/GenBank/DDBJ databases">
        <authorList>
            <consortium name="Pathogen Informatics"/>
        </authorList>
    </citation>
    <scope>NUCLEOTIDE SEQUENCE [LARGE SCALE GENOMIC DNA]</scope>
    <source>
        <strain evidence="6 7">VRECD0157</strain>
    </source>
</reference>
<dbReference type="InterPro" id="IPR020568">
    <property type="entry name" value="Ribosomal_Su5_D2-typ_SF"/>
</dbReference>
<dbReference type="InterPro" id="IPR025158">
    <property type="entry name" value="Mg_chelat-rel_C"/>
</dbReference>
<keyword evidence="4" id="KW-0436">Ligase</keyword>
<evidence type="ECO:0000256" key="1">
    <source>
        <dbReference type="ARBA" id="ARBA00006354"/>
    </source>
</evidence>
<protein>
    <submittedName>
        <fullName evidence="6">Competence protein ComM</fullName>
    </submittedName>
    <submittedName>
        <fullName evidence="3">Mg chelatase-like protein</fullName>
    </submittedName>
    <submittedName>
        <fullName evidence="4">Putative magnesium chelatase</fullName>
        <ecNumber evidence="4">6.6.1.1</ecNumber>
    </submittedName>
    <submittedName>
        <fullName evidence="5">YifB family Mg chelatase-like AAA ATPase</fullName>
    </submittedName>
</protein>
<dbReference type="InterPro" id="IPR045006">
    <property type="entry name" value="CHLI-like"/>
</dbReference>
<dbReference type="PATRIC" id="fig|1496.1373.peg.1115"/>
<proteinExistence type="inferred from homology"/>
<dbReference type="EMBL" id="DAEPXK010000051">
    <property type="protein sequence ID" value="HBH1543892.1"/>
    <property type="molecule type" value="Genomic_DNA"/>
</dbReference>
<dbReference type="InterPro" id="IPR000523">
    <property type="entry name" value="Mg_chelatse_chII-like_cat_dom"/>
</dbReference>
<evidence type="ECO:0000313" key="5">
    <source>
        <dbReference type="EMBL" id="HBH1543892.1"/>
    </source>
</evidence>
<sequence>MLSIINSSNLVGIDSFLVKVEVDVSNGIPSFNIVGLPGKEIKEARERVKSAILNSGYKFPSTRIVVNLSPADIKKEGAFLDLSISIGLLRELIKKDENYIRESMFIGELSLDGKIRKVRGILPIIMGAKTQNIKRIFIPIENIKESLFVDEIDIIPIKSLKECVDFLNEEIKVDKVRIMSFLDDKSRKENEELEKDNSYIDCKYTKINNEESKYDEDFKDVKGNYFVKRSAEIAAAGNHNMFMIGPPGSGKTMIAKRVRTILPDISVEEMIEVSKVYSILGMINETKGIIDKRPFRAPHHTTTKQSLIGGGMDARPGEIALAHRGILFLDEIAEFDRKILETLRQPIEDGYVNISRVKYSAKYPCRVLLVAAMNPCPCGYYMSETECRCRSNEIDRYINKISGPLLDRFDIFVEVNSIKYSDFNSLKQEESSQKIKRRVENARKIQINRFKKDNIKNNSEIKAYNLFKYCKLEKEASKTAEMIFNKYNLSSRSYTKLLKMARTIADLEERDLINSQCIIEAFSFRKAYYSYFK</sequence>
<reference evidence="5" key="3">
    <citation type="journal article" date="2018" name="Genome Biol.">
        <title>SKESA: strategic k-mer extension for scrupulous assemblies.</title>
        <authorList>
            <person name="Souvorov A."/>
            <person name="Agarwala R."/>
            <person name="Lipman D.J."/>
        </authorList>
    </citation>
    <scope>NUCLEOTIDE SEQUENCE</scope>
    <source>
        <strain evidence="5">HN1000</strain>
    </source>
</reference>
<dbReference type="EMBL" id="LK932392">
    <property type="protein sequence ID" value="CDS86068.1"/>
    <property type="molecule type" value="Genomic_DNA"/>
</dbReference>
<evidence type="ECO:0000313" key="7">
    <source>
        <dbReference type="Proteomes" id="UP000189137"/>
    </source>
</evidence>
<dbReference type="GO" id="GO:0005524">
    <property type="term" value="F:ATP binding"/>
    <property type="evidence" value="ECO:0007669"/>
    <property type="project" value="InterPro"/>
</dbReference>
<dbReference type="InterPro" id="IPR027417">
    <property type="entry name" value="P-loop_NTPase"/>
</dbReference>
<gene>
    <name evidence="6" type="primary">comM</name>
    <name evidence="4" type="ORF">BN1096_560187</name>
    <name evidence="3" type="ORF">BN1097_540191</name>
    <name evidence="5" type="ORF">KRM00_003427</name>
    <name evidence="6" type="ORF">SAMEA3375112_00169</name>
</gene>
<dbReference type="EMBL" id="FUPS01000001">
    <property type="protein sequence ID" value="SJR81101.1"/>
    <property type="molecule type" value="Genomic_DNA"/>
</dbReference>
<dbReference type="SUPFAM" id="SSF52540">
    <property type="entry name" value="P-loop containing nucleoside triphosphate hydrolases"/>
    <property type="match status" value="1"/>
</dbReference>
<evidence type="ECO:0000313" key="4">
    <source>
        <dbReference type="EMBL" id="CDS86527.1"/>
    </source>
</evidence>
<name>A0A069A7B5_CLODI</name>
<dbReference type="AlphaFoldDB" id="A0A069A7B5"/>
<dbReference type="GO" id="GO:0016851">
    <property type="term" value="F:magnesium chelatase activity"/>
    <property type="evidence" value="ECO:0007669"/>
    <property type="project" value="UniProtKB-EC"/>
</dbReference>
<dbReference type="InterPro" id="IPR003593">
    <property type="entry name" value="AAA+_ATPase"/>
</dbReference>
<dbReference type="EMBL" id="LK932509">
    <property type="protein sequence ID" value="CDS86527.1"/>
    <property type="molecule type" value="Genomic_DNA"/>
</dbReference>
<feature type="domain" description="AAA+ ATPase" evidence="2">
    <location>
        <begin position="237"/>
        <end position="419"/>
    </location>
</feature>
<dbReference type="InterPro" id="IPR014721">
    <property type="entry name" value="Ribsml_uS5_D2-typ_fold_subgr"/>
</dbReference>
<dbReference type="InterPro" id="IPR004482">
    <property type="entry name" value="Mg_chelat-rel"/>
</dbReference>
<evidence type="ECO:0000313" key="3">
    <source>
        <dbReference type="EMBL" id="CDS86068.1"/>
    </source>
</evidence>
<evidence type="ECO:0000313" key="6">
    <source>
        <dbReference type="EMBL" id="SJR81101.1"/>
    </source>
</evidence>
<organism evidence="4">
    <name type="scientific">Clostridioides difficile</name>
    <name type="common">Peptoclostridium difficile</name>
    <dbReference type="NCBI Taxonomy" id="1496"/>
    <lineage>
        <taxon>Bacteria</taxon>
        <taxon>Bacillati</taxon>
        <taxon>Bacillota</taxon>
        <taxon>Clostridia</taxon>
        <taxon>Peptostreptococcales</taxon>
        <taxon>Peptostreptococcaceae</taxon>
        <taxon>Clostridioides</taxon>
    </lineage>
</organism>
<dbReference type="EC" id="6.6.1.1" evidence="4"/>
<reference evidence="5" key="4">
    <citation type="submission" date="2021-06" db="EMBL/GenBank/DDBJ databases">
        <authorList>
            <consortium name="NCBI Pathogen Detection Project"/>
        </authorList>
    </citation>
    <scope>NUCLEOTIDE SEQUENCE</scope>
    <source>
        <strain evidence="5">HN1000</strain>
    </source>
</reference>